<evidence type="ECO:0000313" key="2">
    <source>
        <dbReference type="Proteomes" id="UP000199087"/>
    </source>
</evidence>
<dbReference type="RefSeq" id="WP_090631664.1">
    <property type="nucleotide sequence ID" value="NZ_CVRB01000001.1"/>
</dbReference>
<dbReference type="AlphaFoldDB" id="A0A0U1NSU6"/>
<accession>A0A0U1NSU6</accession>
<proteinExistence type="predicted"/>
<organism evidence="1 2">
    <name type="scientific">Neobacillus massiliamazoniensis</name>
    <dbReference type="NCBI Taxonomy" id="1499688"/>
    <lineage>
        <taxon>Bacteria</taxon>
        <taxon>Bacillati</taxon>
        <taxon>Bacillota</taxon>
        <taxon>Bacilli</taxon>
        <taxon>Bacillales</taxon>
        <taxon>Bacillaceae</taxon>
        <taxon>Neobacillus</taxon>
    </lineage>
</organism>
<keyword evidence="2" id="KW-1185">Reference proteome</keyword>
<reference evidence="2" key="1">
    <citation type="submission" date="2015-05" db="EMBL/GenBank/DDBJ databases">
        <authorList>
            <person name="Urmite Genomes"/>
        </authorList>
    </citation>
    <scope>NUCLEOTIDE SEQUENCE [LARGE SCALE GENOMIC DNA]</scope>
    <source>
        <strain evidence="2">LF1</strain>
    </source>
</reference>
<name>A0A0U1NSU6_9BACI</name>
<sequence length="98" mass="11631">MTDYQRLKEIIGKADEISYHAMDKDYFNDVYRLKRALDLTARALSMFAKMEKERLEGEIVTHNPMEYVEARLCTARYYVMSPTKDGKWIDSPKPFKKE</sequence>
<protein>
    <submittedName>
        <fullName evidence="1">Uncharacterized protein</fullName>
    </submittedName>
</protein>
<dbReference type="EMBL" id="CVRB01000001">
    <property type="protein sequence ID" value="CRK81107.1"/>
    <property type="molecule type" value="Genomic_DNA"/>
</dbReference>
<evidence type="ECO:0000313" key="1">
    <source>
        <dbReference type="EMBL" id="CRK81107.1"/>
    </source>
</evidence>
<dbReference type="Proteomes" id="UP000199087">
    <property type="component" value="Unassembled WGS sequence"/>
</dbReference>
<dbReference type="OrthoDB" id="2989811at2"/>
<dbReference type="STRING" id="1499688.BN000_01005"/>
<gene>
    <name evidence="1" type="ORF">BN000_01005</name>
</gene>